<evidence type="ECO:0000313" key="2">
    <source>
        <dbReference type="EMBL" id="HIU93951.1"/>
    </source>
</evidence>
<protein>
    <submittedName>
        <fullName evidence="2">DUF47 family protein</fullName>
    </submittedName>
</protein>
<dbReference type="EMBL" id="DVNZ01000070">
    <property type="protein sequence ID" value="HIU93951.1"/>
    <property type="molecule type" value="Genomic_DNA"/>
</dbReference>
<accession>A0A9D1N2X2</accession>
<dbReference type="Pfam" id="PF01865">
    <property type="entry name" value="PhoU_div"/>
    <property type="match status" value="1"/>
</dbReference>
<dbReference type="AlphaFoldDB" id="A0A9D1N2X2"/>
<reference evidence="2" key="1">
    <citation type="submission" date="2020-10" db="EMBL/GenBank/DDBJ databases">
        <authorList>
            <person name="Gilroy R."/>
        </authorList>
    </citation>
    <scope>NUCLEOTIDE SEQUENCE</scope>
    <source>
        <strain evidence="2">ChiGjej2B2-16831</strain>
    </source>
</reference>
<dbReference type="InterPro" id="IPR018445">
    <property type="entry name" value="Put_Phosphate_transp_reg"/>
</dbReference>
<sequence length="208" mass="24421">MARKEKNDYFQMIEEQVAHARDAARLLNEILTDFRPNELPANRARMHEIEHGADIKKHDMMEKLIREFITPIEREDLRDMSEEIDTVTDLIEDVLNKIYIYNVAKMRPEALEFAALILRSCDDLVAIAQRLGDFRKNREEIGHGIVEVNRLEEDGDRLYIECMARLFRSEREFAPLMAWHDLFSCLEQCLDTCEHVANVFEGVILKNI</sequence>
<name>A0A9D1N2X2_9FIRM</name>
<organism evidence="2 3">
    <name type="scientific">Candidatus Aphodomorpha intestinavium</name>
    <dbReference type="NCBI Taxonomy" id="2840672"/>
    <lineage>
        <taxon>Bacteria</taxon>
        <taxon>Bacillati</taxon>
        <taxon>Bacillota</taxon>
        <taxon>Clostridia</taxon>
        <taxon>Eubacteriales</taxon>
        <taxon>Candidatus Aphodomorpha</taxon>
    </lineage>
</organism>
<dbReference type="InterPro" id="IPR038078">
    <property type="entry name" value="PhoU-like_sf"/>
</dbReference>
<dbReference type="PANTHER" id="PTHR37298:SF1">
    <property type="entry name" value="UPF0111 PROTEIN YKAA"/>
    <property type="match status" value="1"/>
</dbReference>
<dbReference type="Gene3D" id="1.20.58.220">
    <property type="entry name" value="Phosphate transport system protein phou homolog 2, domain 2"/>
    <property type="match status" value="1"/>
</dbReference>
<evidence type="ECO:0000256" key="1">
    <source>
        <dbReference type="ARBA" id="ARBA00008591"/>
    </source>
</evidence>
<comment type="caution">
    <text evidence="2">The sequence shown here is derived from an EMBL/GenBank/DDBJ whole genome shotgun (WGS) entry which is preliminary data.</text>
</comment>
<dbReference type="InterPro" id="IPR052912">
    <property type="entry name" value="UPF0111_domain"/>
</dbReference>
<reference evidence="2" key="2">
    <citation type="journal article" date="2021" name="PeerJ">
        <title>Extensive microbial diversity within the chicken gut microbiome revealed by metagenomics and culture.</title>
        <authorList>
            <person name="Gilroy R."/>
            <person name="Ravi A."/>
            <person name="Getino M."/>
            <person name="Pursley I."/>
            <person name="Horton D.L."/>
            <person name="Alikhan N.F."/>
            <person name="Baker D."/>
            <person name="Gharbi K."/>
            <person name="Hall N."/>
            <person name="Watson M."/>
            <person name="Adriaenssens E.M."/>
            <person name="Foster-Nyarko E."/>
            <person name="Jarju S."/>
            <person name="Secka A."/>
            <person name="Antonio M."/>
            <person name="Oren A."/>
            <person name="Chaudhuri R.R."/>
            <person name="La Ragione R."/>
            <person name="Hildebrand F."/>
            <person name="Pallen M.J."/>
        </authorList>
    </citation>
    <scope>NUCLEOTIDE SEQUENCE</scope>
    <source>
        <strain evidence="2">ChiGjej2B2-16831</strain>
    </source>
</reference>
<comment type="similarity">
    <text evidence="1">Belongs to the UPF0111 family.</text>
</comment>
<gene>
    <name evidence="2" type="ORF">IAD24_02210</name>
</gene>
<evidence type="ECO:0000313" key="3">
    <source>
        <dbReference type="Proteomes" id="UP000824128"/>
    </source>
</evidence>
<dbReference type="Proteomes" id="UP000824128">
    <property type="component" value="Unassembled WGS sequence"/>
</dbReference>
<proteinExistence type="inferred from homology"/>
<dbReference type="PANTHER" id="PTHR37298">
    <property type="entry name" value="UPF0111 PROTEIN YKAA"/>
    <property type="match status" value="1"/>
</dbReference>